<dbReference type="EMBL" id="JACSDI010000016">
    <property type="protein sequence ID" value="MCG9965556.1"/>
    <property type="molecule type" value="Genomic_DNA"/>
</dbReference>
<organism evidence="3 4">
    <name type="scientific">Shewanella cutis</name>
    <dbReference type="NCBI Taxonomy" id="2766780"/>
    <lineage>
        <taxon>Bacteria</taxon>
        <taxon>Pseudomonadati</taxon>
        <taxon>Pseudomonadota</taxon>
        <taxon>Gammaproteobacteria</taxon>
        <taxon>Alteromonadales</taxon>
        <taxon>Shewanellaceae</taxon>
        <taxon>Shewanella</taxon>
    </lineage>
</organism>
<protein>
    <submittedName>
        <fullName evidence="3">Fumarylacetoacetate hydrolase family protein</fullName>
    </submittedName>
</protein>
<dbReference type="InterPro" id="IPR011234">
    <property type="entry name" value="Fumarylacetoacetase-like_C"/>
</dbReference>
<keyword evidence="4" id="KW-1185">Reference proteome</keyword>
<reference evidence="3 4" key="1">
    <citation type="submission" date="2020-08" db="EMBL/GenBank/DDBJ databases">
        <title>Whole genome sequence of Shewanella sp strain PS-2.</title>
        <authorList>
            <person name="Das S.K."/>
        </authorList>
    </citation>
    <scope>NUCLEOTIDE SEQUENCE [LARGE SCALE GENOMIC DNA]</scope>
    <source>
        <strain evidence="3 4">PS-2</strain>
    </source>
</reference>
<comment type="caution">
    <text evidence="3">The sequence shown here is derived from an EMBL/GenBank/DDBJ whole genome shotgun (WGS) entry which is preliminary data.</text>
</comment>
<dbReference type="Proteomes" id="UP000829384">
    <property type="component" value="Unassembled WGS sequence"/>
</dbReference>
<dbReference type="PANTHER" id="PTHR30143:SF0">
    <property type="entry name" value="2-KETO-4-PENTENOATE HYDRATASE"/>
    <property type="match status" value="1"/>
</dbReference>
<accession>A0ABS9QYW4</accession>
<dbReference type="InterPro" id="IPR036663">
    <property type="entry name" value="Fumarylacetoacetase_C_sf"/>
</dbReference>
<feature type="domain" description="Fumarylacetoacetase-like C-terminal" evidence="2">
    <location>
        <begin position="82"/>
        <end position="258"/>
    </location>
</feature>
<gene>
    <name evidence="3" type="ORF">H9J30_16745</name>
</gene>
<name>A0ABS9QYW4_9GAMM</name>
<dbReference type="InterPro" id="IPR050772">
    <property type="entry name" value="Hydratase-Decarb/MhpD_sf"/>
</dbReference>
<keyword evidence="3" id="KW-0378">Hydrolase</keyword>
<dbReference type="RefSeq" id="WP_240132056.1">
    <property type="nucleotide sequence ID" value="NZ_JACSDI010000016.1"/>
</dbReference>
<evidence type="ECO:0000313" key="4">
    <source>
        <dbReference type="Proteomes" id="UP000829384"/>
    </source>
</evidence>
<dbReference type="GO" id="GO:0016787">
    <property type="term" value="F:hydrolase activity"/>
    <property type="evidence" value="ECO:0007669"/>
    <property type="project" value="UniProtKB-KW"/>
</dbReference>
<dbReference type="Gene3D" id="3.90.850.10">
    <property type="entry name" value="Fumarylacetoacetase-like, C-terminal domain"/>
    <property type="match status" value="1"/>
</dbReference>
<dbReference type="SUPFAM" id="SSF56529">
    <property type="entry name" value="FAH"/>
    <property type="match status" value="1"/>
</dbReference>
<evidence type="ECO:0000313" key="3">
    <source>
        <dbReference type="EMBL" id="MCG9965556.1"/>
    </source>
</evidence>
<proteinExistence type="predicted"/>
<sequence>MTELLGQLAKRVDSAAQNATAIAQLSNEVSLSIADAYQVQNLSILQRIRRDERVMGVKMGFTSRAKMQQMGVDDLIFGQLTDAMLIDDGSKLDLGRFIHPRVEPEIAFLLNKPLSGKVSIAEAMASVAAVAPALEVIDSRYDNFKFSLVDVIADNCSSAGFCVGTWHSVNQGGTLDISNLGMVMEFDGRAVQIGSSAAILGNPWRSLVEASRLAAAAGSFLPAGCIVLAGAATAAEALVIKARDTCHVRLLTQALGAVEFSAHLLQENPV</sequence>
<dbReference type="PANTHER" id="PTHR30143">
    <property type="entry name" value="ACID HYDRATASE"/>
    <property type="match status" value="1"/>
</dbReference>
<evidence type="ECO:0000256" key="1">
    <source>
        <dbReference type="ARBA" id="ARBA00023239"/>
    </source>
</evidence>
<keyword evidence="1" id="KW-0456">Lyase</keyword>
<dbReference type="Pfam" id="PF01557">
    <property type="entry name" value="FAA_hydrolase"/>
    <property type="match status" value="1"/>
</dbReference>
<evidence type="ECO:0000259" key="2">
    <source>
        <dbReference type="Pfam" id="PF01557"/>
    </source>
</evidence>